<evidence type="ECO:0000256" key="1">
    <source>
        <dbReference type="SAM" id="MobiDB-lite"/>
    </source>
</evidence>
<accession>A0ABT9ITX4</accession>
<proteinExistence type="predicted"/>
<evidence type="ECO:0000313" key="2">
    <source>
        <dbReference type="EMBL" id="MDP5272778.1"/>
    </source>
</evidence>
<evidence type="ECO:0000313" key="3">
    <source>
        <dbReference type="Proteomes" id="UP001231941"/>
    </source>
</evidence>
<reference evidence="2 3" key="1">
    <citation type="submission" date="2023-08" db="EMBL/GenBank/DDBJ databases">
        <authorList>
            <person name="Park J.-S."/>
        </authorList>
    </citation>
    <scope>NUCLEOTIDE SEQUENCE [LARGE SCALE GENOMIC DNA]</scope>
    <source>
        <strain evidence="2 3">2205SS18-9</strain>
    </source>
</reference>
<organism evidence="2 3">
    <name type="scientific">Chengkuizengella axinellae</name>
    <dbReference type="NCBI Taxonomy" id="3064388"/>
    <lineage>
        <taxon>Bacteria</taxon>
        <taxon>Bacillati</taxon>
        <taxon>Bacillota</taxon>
        <taxon>Bacilli</taxon>
        <taxon>Bacillales</taxon>
        <taxon>Paenibacillaceae</taxon>
        <taxon>Chengkuizengella</taxon>
    </lineage>
</organism>
<protein>
    <submittedName>
        <fullName evidence="2">Uncharacterized protein</fullName>
    </submittedName>
</protein>
<name>A0ABT9ITX4_9BACL</name>
<dbReference type="RefSeq" id="WP_305990083.1">
    <property type="nucleotide sequence ID" value="NZ_JAVAMP010000001.1"/>
</dbReference>
<sequence length="53" mass="6146">MHQSQKEKNMLNAANRMLQNTIHETKLDQLTEGFHSKRSTNLVEGDPKQTIRP</sequence>
<feature type="region of interest" description="Disordered" evidence="1">
    <location>
        <begin position="30"/>
        <end position="53"/>
    </location>
</feature>
<dbReference type="Proteomes" id="UP001231941">
    <property type="component" value="Unassembled WGS sequence"/>
</dbReference>
<keyword evidence="3" id="KW-1185">Reference proteome</keyword>
<comment type="caution">
    <text evidence="2">The sequence shown here is derived from an EMBL/GenBank/DDBJ whole genome shotgun (WGS) entry which is preliminary data.</text>
</comment>
<gene>
    <name evidence="2" type="ORF">Q5Y73_01525</name>
</gene>
<dbReference type="EMBL" id="JAVAMP010000001">
    <property type="protein sequence ID" value="MDP5272778.1"/>
    <property type="molecule type" value="Genomic_DNA"/>
</dbReference>